<evidence type="ECO:0000313" key="4">
    <source>
        <dbReference type="EMBL" id="TCD69328.1"/>
    </source>
</evidence>
<evidence type="ECO:0000259" key="3">
    <source>
        <dbReference type="PROSITE" id="PS51212"/>
    </source>
</evidence>
<dbReference type="PANTHER" id="PTHR45964">
    <property type="entry name" value="WSCD FAMILY MEMBER CG9164"/>
    <property type="match status" value="1"/>
</dbReference>
<keyword evidence="2" id="KW-0732">Signal</keyword>
<evidence type="ECO:0000313" key="5">
    <source>
        <dbReference type="Proteomes" id="UP000292702"/>
    </source>
</evidence>
<evidence type="ECO:0000256" key="1">
    <source>
        <dbReference type="ARBA" id="ARBA00022737"/>
    </source>
</evidence>
<feature type="signal peptide" evidence="2">
    <location>
        <begin position="1"/>
        <end position="16"/>
    </location>
</feature>
<feature type="chain" id="PRO_5020418768" evidence="2">
    <location>
        <begin position="17"/>
        <end position="267"/>
    </location>
</feature>
<keyword evidence="1" id="KW-0677">Repeat</keyword>
<name>A0A4R0RYH3_9APHY</name>
<proteinExistence type="predicted"/>
<dbReference type="InterPro" id="IPR051589">
    <property type="entry name" value="Sialate-O-sulfotransferase"/>
</dbReference>
<feature type="domain" description="WSC" evidence="3">
    <location>
        <begin position="144"/>
        <end position="237"/>
    </location>
</feature>
<accession>A0A4R0RYH3</accession>
<reference evidence="4 5" key="1">
    <citation type="submission" date="2018-11" db="EMBL/GenBank/DDBJ databases">
        <title>Genome assembly of Steccherinum ochraceum LE-BIN_3174, the white-rot fungus of the Steccherinaceae family (The Residual Polyporoid clade, Polyporales, Basidiomycota).</title>
        <authorList>
            <person name="Fedorova T.V."/>
            <person name="Glazunova O.A."/>
            <person name="Landesman E.O."/>
            <person name="Moiseenko K.V."/>
            <person name="Psurtseva N.V."/>
            <person name="Savinova O.S."/>
            <person name="Shakhova N.V."/>
            <person name="Tyazhelova T.V."/>
            <person name="Vasina D.V."/>
        </authorList>
    </citation>
    <scope>NUCLEOTIDE SEQUENCE [LARGE SCALE GENOMIC DNA]</scope>
    <source>
        <strain evidence="4 5">LE-BIN_3174</strain>
    </source>
</reference>
<dbReference type="SMART" id="SM00321">
    <property type="entry name" value="WSC"/>
    <property type="match status" value="2"/>
</dbReference>
<dbReference type="EMBL" id="RWJN01000044">
    <property type="protein sequence ID" value="TCD69328.1"/>
    <property type="molecule type" value="Genomic_DNA"/>
</dbReference>
<evidence type="ECO:0000256" key="2">
    <source>
        <dbReference type="SAM" id="SignalP"/>
    </source>
</evidence>
<keyword evidence="5" id="KW-1185">Reference proteome</keyword>
<dbReference type="InterPro" id="IPR002889">
    <property type="entry name" value="WSC_carb-bd"/>
</dbReference>
<dbReference type="PANTHER" id="PTHR45964:SF5">
    <property type="entry name" value="WSCD FAMILY MEMBER CG9164"/>
    <property type="match status" value="1"/>
</dbReference>
<organism evidence="4 5">
    <name type="scientific">Steccherinum ochraceum</name>
    <dbReference type="NCBI Taxonomy" id="92696"/>
    <lineage>
        <taxon>Eukaryota</taxon>
        <taxon>Fungi</taxon>
        <taxon>Dikarya</taxon>
        <taxon>Basidiomycota</taxon>
        <taxon>Agaricomycotina</taxon>
        <taxon>Agaricomycetes</taxon>
        <taxon>Polyporales</taxon>
        <taxon>Steccherinaceae</taxon>
        <taxon>Steccherinum</taxon>
    </lineage>
</organism>
<dbReference type="PROSITE" id="PS51212">
    <property type="entry name" value="WSC"/>
    <property type="match status" value="1"/>
</dbReference>
<dbReference type="AlphaFoldDB" id="A0A4R0RYH3"/>
<gene>
    <name evidence="4" type="primary">GPR98_4</name>
    <name evidence="4" type="ORF">EIP91_008084</name>
</gene>
<dbReference type="OrthoDB" id="5985073at2759"/>
<sequence>MHFVLSALAALPFVVAASVNERSLEARAPTCSTDGPEYGHYTYLGCAHDSAKRICTERGLPIAGVETGQECYCGSSFSNGEGYALPESSCNQEIVGQPAGGSWALSISVAKSQIVSLIDFTTMKEKSPGCVPPAGWQYDSFVWENTPTQCFHDGPKRALTGYSFKSAQMTFQLCTSTCGSKGFSIAGVEVGSECYCGNQFENGEGYAIDSSLCDQPIAGSGIDFGGGKWALSIYKASAISKPINLGISIPAAPKKRSLNFGRNATVV</sequence>
<dbReference type="Pfam" id="PF01822">
    <property type="entry name" value="WSC"/>
    <property type="match status" value="2"/>
</dbReference>
<protein>
    <submittedName>
        <fullName evidence="4">G-protein-coupled receptor</fullName>
    </submittedName>
</protein>
<keyword evidence="4" id="KW-0675">Receptor</keyword>
<dbReference type="Proteomes" id="UP000292702">
    <property type="component" value="Unassembled WGS sequence"/>
</dbReference>
<dbReference type="STRING" id="92696.A0A4R0RYH3"/>
<comment type="caution">
    <text evidence="4">The sequence shown here is derived from an EMBL/GenBank/DDBJ whole genome shotgun (WGS) entry which is preliminary data.</text>
</comment>